<dbReference type="Proteomes" id="UP000231252">
    <property type="component" value="Unassembled WGS sequence"/>
</dbReference>
<dbReference type="GO" id="GO:0003677">
    <property type="term" value="F:DNA binding"/>
    <property type="evidence" value="ECO:0007669"/>
    <property type="project" value="InterPro"/>
</dbReference>
<accession>A0A2H0XBB4</accession>
<sequence length="87" mass="10121">MFDKIKDLNKLRKAQGEIKKELEQIFVEGEKQGIKILIRGDKRVEKLEIDGVEQKSLRDLINDTMKDVDKKVEKQMRGHMADLGLNI</sequence>
<dbReference type="Gene3D" id="3.30.1310.10">
    <property type="entry name" value="Nucleoid-associated protein YbaB-like domain"/>
    <property type="match status" value="1"/>
</dbReference>
<proteinExistence type="predicted"/>
<comment type="caution">
    <text evidence="1">The sequence shown here is derived from an EMBL/GenBank/DDBJ whole genome shotgun (WGS) entry which is preliminary data.</text>
</comment>
<dbReference type="SUPFAM" id="SSF82607">
    <property type="entry name" value="YbaB-like"/>
    <property type="match status" value="1"/>
</dbReference>
<dbReference type="InterPro" id="IPR036894">
    <property type="entry name" value="YbaB-like_sf"/>
</dbReference>
<evidence type="ECO:0000313" key="1">
    <source>
        <dbReference type="EMBL" id="PIS22237.1"/>
    </source>
</evidence>
<reference evidence="2" key="1">
    <citation type="submission" date="2017-09" db="EMBL/GenBank/DDBJ databases">
        <title>Depth-based differentiation of microbial function through sediment-hosted aquifers and enrichment of novel symbionts in the deep terrestrial subsurface.</title>
        <authorList>
            <person name="Probst A.J."/>
            <person name="Ladd B."/>
            <person name="Jarett J.K."/>
            <person name="Geller-Mcgrath D.E."/>
            <person name="Sieber C.M.K."/>
            <person name="Emerson J.B."/>
            <person name="Anantharaman K."/>
            <person name="Thomas B.C."/>
            <person name="Malmstrom R."/>
            <person name="Stieglmeier M."/>
            <person name="Klingl A."/>
            <person name="Woyke T."/>
            <person name="Ryan C.M."/>
            <person name="Banfield J.F."/>
        </authorList>
    </citation>
    <scope>NUCLEOTIDE SEQUENCE [LARGE SCALE GENOMIC DNA]</scope>
</reference>
<evidence type="ECO:0008006" key="3">
    <source>
        <dbReference type="Google" id="ProtNLM"/>
    </source>
</evidence>
<organism evidence="1 2">
    <name type="scientific">candidate division WWE3 bacterium CG08_land_8_20_14_0_20_41_10</name>
    <dbReference type="NCBI Taxonomy" id="1975085"/>
    <lineage>
        <taxon>Bacteria</taxon>
        <taxon>Katanobacteria</taxon>
    </lineage>
</organism>
<gene>
    <name evidence="1" type="ORF">COT50_02855</name>
</gene>
<name>A0A2H0XBB4_UNCKA</name>
<dbReference type="AlphaFoldDB" id="A0A2H0XBB4"/>
<evidence type="ECO:0000313" key="2">
    <source>
        <dbReference type="Proteomes" id="UP000231252"/>
    </source>
</evidence>
<dbReference type="Pfam" id="PF02575">
    <property type="entry name" value="YbaB_DNA_bd"/>
    <property type="match status" value="1"/>
</dbReference>
<protein>
    <recommendedName>
        <fullName evidence="3">YbaB/EbfC family nucleoid-associated protein</fullName>
    </recommendedName>
</protein>
<dbReference type="InterPro" id="IPR004401">
    <property type="entry name" value="YbaB/EbfC"/>
</dbReference>
<dbReference type="EMBL" id="PEYU01000065">
    <property type="protein sequence ID" value="PIS22237.1"/>
    <property type="molecule type" value="Genomic_DNA"/>
</dbReference>